<feature type="transmembrane region" description="Helical" evidence="6">
    <location>
        <begin position="9"/>
        <end position="26"/>
    </location>
</feature>
<keyword evidence="4 6" id="KW-0472">Membrane</keyword>
<evidence type="ECO:0000313" key="8">
    <source>
        <dbReference type="EMBL" id="KAB5284602.1"/>
    </source>
</evidence>
<gene>
    <name evidence="8" type="ORF">F9962_00680</name>
</gene>
<dbReference type="SUPFAM" id="SSF111369">
    <property type="entry name" value="HlyD-like secretion proteins"/>
    <property type="match status" value="3"/>
</dbReference>
<proteinExistence type="predicted"/>
<evidence type="ECO:0000256" key="1">
    <source>
        <dbReference type="ARBA" id="ARBA00004167"/>
    </source>
</evidence>
<evidence type="ECO:0000256" key="2">
    <source>
        <dbReference type="ARBA" id="ARBA00022692"/>
    </source>
</evidence>
<dbReference type="Proteomes" id="UP000440773">
    <property type="component" value="Unassembled WGS sequence"/>
</dbReference>
<organism evidence="8 9">
    <name type="scientific">Bacteroides stercoris</name>
    <dbReference type="NCBI Taxonomy" id="46506"/>
    <lineage>
        <taxon>Bacteria</taxon>
        <taxon>Pseudomonadati</taxon>
        <taxon>Bacteroidota</taxon>
        <taxon>Bacteroidia</taxon>
        <taxon>Bacteroidales</taxon>
        <taxon>Bacteroidaceae</taxon>
        <taxon>Bacteroides</taxon>
    </lineage>
</organism>
<dbReference type="PANTHER" id="PTHR30386:SF26">
    <property type="entry name" value="TRANSPORT PROTEIN COMB"/>
    <property type="match status" value="1"/>
</dbReference>
<dbReference type="EMBL" id="WCLP01000001">
    <property type="protein sequence ID" value="KAB5284602.1"/>
    <property type="molecule type" value="Genomic_DNA"/>
</dbReference>
<evidence type="ECO:0000256" key="5">
    <source>
        <dbReference type="SAM" id="Coils"/>
    </source>
</evidence>
<dbReference type="Gene3D" id="1.10.287.470">
    <property type="entry name" value="Helix hairpin bin"/>
    <property type="match status" value="1"/>
</dbReference>
<dbReference type="GO" id="GO:0055085">
    <property type="term" value="P:transmembrane transport"/>
    <property type="evidence" value="ECO:0007669"/>
    <property type="project" value="InterPro"/>
</dbReference>
<feature type="coiled-coil region" evidence="5">
    <location>
        <begin position="123"/>
        <end position="150"/>
    </location>
</feature>
<dbReference type="InterPro" id="IPR050739">
    <property type="entry name" value="MFP"/>
</dbReference>
<name>A0A414KZV7_BACSE</name>
<dbReference type="AlphaFoldDB" id="A0A414KZV7"/>
<dbReference type="GO" id="GO:0016020">
    <property type="term" value="C:membrane"/>
    <property type="evidence" value="ECO:0007669"/>
    <property type="project" value="UniProtKB-SubCell"/>
</dbReference>
<protein>
    <submittedName>
        <fullName evidence="8">HlyD family secretion protein</fullName>
    </submittedName>
</protein>
<sequence>MVTRKTKKLVYNTIVIALLVIGIGYVCTRFLHLGSVEYTDNAQVKQHITPINTRVQGFIKKIYFEEYKPIHKGDTLLVIEDAEFRLRLAQAEADLANALAGQQVTHAGIATTQNNLTVNDAGIEEVCVQRANAERELQRYKKLLEEDAVTRQQYDNVKTAYDAINARYEQALRMKHTTSLIKEEQTHQLGQNEAAVRLAQAAVDLARLNLSYTVIIATCDGMTGRKAIHEGQLVQPGQTLVDIVDNSDLWVIANYRETQLPNIKEGAEVIFTADAVPGIVYKGVVESISDATGAAFSLIPQDNATGNFVKVEQRVPVRIRLQGNDADKVSRLRTGFNVECKVKY</sequence>
<keyword evidence="3 6" id="KW-1133">Transmembrane helix</keyword>
<reference evidence="8 9" key="1">
    <citation type="journal article" date="2019" name="Nat. Med.">
        <title>A library of human gut bacterial isolates paired with longitudinal multiomics data enables mechanistic microbiome research.</title>
        <authorList>
            <person name="Poyet M."/>
            <person name="Groussin M."/>
            <person name="Gibbons S.M."/>
            <person name="Avila-Pacheco J."/>
            <person name="Jiang X."/>
            <person name="Kearney S.M."/>
            <person name="Perrotta A.R."/>
            <person name="Berdy B."/>
            <person name="Zhao S."/>
            <person name="Lieberman T.D."/>
            <person name="Swanson P.K."/>
            <person name="Smith M."/>
            <person name="Roesemann S."/>
            <person name="Alexander J.E."/>
            <person name="Rich S.A."/>
            <person name="Livny J."/>
            <person name="Vlamakis H."/>
            <person name="Clish C."/>
            <person name="Bullock K."/>
            <person name="Deik A."/>
            <person name="Scott J."/>
            <person name="Pierce K.A."/>
            <person name="Xavier R.J."/>
            <person name="Alm E.J."/>
        </authorList>
    </citation>
    <scope>NUCLEOTIDE SEQUENCE [LARGE SCALE GENOMIC DNA]</scope>
    <source>
        <strain evidence="8 9">BIOML-A17</strain>
    </source>
</reference>
<dbReference type="Gene3D" id="2.40.50.100">
    <property type="match status" value="1"/>
</dbReference>
<dbReference type="InterPro" id="IPR058625">
    <property type="entry name" value="MdtA-like_BSH"/>
</dbReference>
<feature type="domain" description="Multidrug resistance protein MdtA-like barrel-sandwich hybrid" evidence="7">
    <location>
        <begin position="51"/>
        <end position="244"/>
    </location>
</feature>
<keyword evidence="5" id="KW-0175">Coiled coil</keyword>
<evidence type="ECO:0000256" key="4">
    <source>
        <dbReference type="ARBA" id="ARBA00023136"/>
    </source>
</evidence>
<comment type="subcellular location">
    <subcellularLocation>
        <location evidence="1">Membrane</location>
        <topology evidence="1">Single-pass membrane protein</topology>
    </subcellularLocation>
</comment>
<dbReference type="Pfam" id="PF25917">
    <property type="entry name" value="BSH_RND"/>
    <property type="match status" value="1"/>
</dbReference>
<evidence type="ECO:0000256" key="3">
    <source>
        <dbReference type="ARBA" id="ARBA00022989"/>
    </source>
</evidence>
<evidence type="ECO:0000259" key="7">
    <source>
        <dbReference type="Pfam" id="PF25917"/>
    </source>
</evidence>
<evidence type="ECO:0000313" key="9">
    <source>
        <dbReference type="Proteomes" id="UP000440773"/>
    </source>
</evidence>
<keyword evidence="2 6" id="KW-0812">Transmembrane</keyword>
<dbReference type="RefSeq" id="WP_117984242.1">
    <property type="nucleotide sequence ID" value="NZ_QRWN01000002.1"/>
</dbReference>
<comment type="caution">
    <text evidence="8">The sequence shown here is derived from an EMBL/GenBank/DDBJ whole genome shotgun (WGS) entry which is preliminary data.</text>
</comment>
<evidence type="ECO:0000256" key="6">
    <source>
        <dbReference type="SAM" id="Phobius"/>
    </source>
</evidence>
<accession>A0A414KZV7</accession>
<dbReference type="Gene3D" id="2.40.30.170">
    <property type="match status" value="1"/>
</dbReference>
<dbReference type="PANTHER" id="PTHR30386">
    <property type="entry name" value="MEMBRANE FUSION SUBUNIT OF EMRAB-TOLC MULTIDRUG EFFLUX PUMP"/>
    <property type="match status" value="1"/>
</dbReference>